<organism evidence="2 3">
    <name type="scientific">Plasmodium ovale wallikeri</name>
    <dbReference type="NCBI Taxonomy" id="864142"/>
    <lineage>
        <taxon>Eukaryota</taxon>
        <taxon>Sar</taxon>
        <taxon>Alveolata</taxon>
        <taxon>Apicomplexa</taxon>
        <taxon>Aconoidasida</taxon>
        <taxon>Haemosporida</taxon>
        <taxon>Plasmodiidae</taxon>
        <taxon>Plasmodium</taxon>
        <taxon>Plasmodium (Plasmodium)</taxon>
    </lineage>
</organism>
<dbReference type="EMBL" id="FLRE01002486">
    <property type="protein sequence ID" value="SBT58691.1"/>
    <property type="molecule type" value="Genomic_DNA"/>
</dbReference>
<dbReference type="Pfam" id="PF05795">
    <property type="entry name" value="Plasmodium_Vir"/>
    <property type="match status" value="1"/>
</dbReference>
<dbReference type="InterPro" id="IPR008780">
    <property type="entry name" value="Plasmodium_Vir"/>
</dbReference>
<sequence>MNMPIDLPTEKFYNDMKKEYPSLDKYTSLCDTNIVHNNINDIKNICKRILRYLENNTVWSDKDSGYDVCILLNYWIYDELIHIFGAESTSENINSAFDILHMMWKHPIEKLERTNYYQKCTPNMNIDNYEDSKKRRNLHEYYVNFDTLSKTAQRFDNVCEAYYKKIEVTKSLYKYFESKCSSDKYDCPYFYKNYMYYNPVNVLTNLPYHQPIKSKKNGSSSYDTDPTSERSDIGTKYTPMGSWIRKVGGTNTNSIGDMDEFSSYTQESGDMFLGNTGNYISYQPM</sequence>
<dbReference type="Proteomes" id="UP000078550">
    <property type="component" value="Unassembled WGS sequence"/>
</dbReference>
<feature type="region of interest" description="Disordered" evidence="1">
    <location>
        <begin position="214"/>
        <end position="233"/>
    </location>
</feature>
<evidence type="ECO:0000313" key="3">
    <source>
        <dbReference type="Proteomes" id="UP000078550"/>
    </source>
</evidence>
<evidence type="ECO:0000313" key="2">
    <source>
        <dbReference type="EMBL" id="SBT58691.1"/>
    </source>
</evidence>
<reference evidence="3" key="1">
    <citation type="submission" date="2016-05" db="EMBL/GenBank/DDBJ databases">
        <authorList>
            <person name="Naeem Raeece"/>
        </authorList>
    </citation>
    <scope>NUCLEOTIDE SEQUENCE [LARGE SCALE GENOMIC DNA]</scope>
</reference>
<protein>
    <submittedName>
        <fullName evidence="2">PIR Superfamily Protein</fullName>
    </submittedName>
</protein>
<proteinExistence type="predicted"/>
<accession>A0A1A9AR27</accession>
<gene>
    <name evidence="2" type="ORF">POVWA2_086600</name>
</gene>
<name>A0A1A9AR27_PLAOA</name>
<dbReference type="AlphaFoldDB" id="A0A1A9AR27"/>
<evidence type="ECO:0000256" key="1">
    <source>
        <dbReference type="SAM" id="MobiDB-lite"/>
    </source>
</evidence>